<dbReference type="PANTHER" id="PTHR44378">
    <property type="entry name" value="ACYL-ACTIVATING ENZYME 17, PEROXISOMAL-RELATED"/>
    <property type="match status" value="1"/>
</dbReference>
<dbReference type="GO" id="GO:0003987">
    <property type="term" value="F:acetate-CoA ligase activity"/>
    <property type="evidence" value="ECO:0007669"/>
    <property type="project" value="UniProtKB-EC"/>
</dbReference>
<dbReference type="Gene3D" id="3.40.50.12780">
    <property type="entry name" value="N-terminal domain of ligase-like"/>
    <property type="match status" value="1"/>
</dbReference>
<evidence type="ECO:0000259" key="3">
    <source>
        <dbReference type="Pfam" id="PF13193"/>
    </source>
</evidence>
<dbReference type="InterPro" id="IPR045851">
    <property type="entry name" value="AMP-bd_C_sf"/>
</dbReference>
<feature type="domain" description="AMP-dependent synthetase/ligase" evidence="2">
    <location>
        <begin position="97"/>
        <end position="447"/>
    </location>
</feature>
<comment type="caution">
    <text evidence="5">The sequence shown here is derived from an EMBL/GenBank/DDBJ whole genome shotgun (WGS) entry which is preliminary data.</text>
</comment>
<dbReference type="PROSITE" id="PS00455">
    <property type="entry name" value="AMP_BINDING"/>
    <property type="match status" value="1"/>
</dbReference>
<dbReference type="RefSeq" id="WP_146596941.1">
    <property type="nucleotide sequence ID" value="NZ_SJPT01000010.1"/>
</dbReference>
<dbReference type="InterPro" id="IPR032387">
    <property type="entry name" value="ACAS_N"/>
</dbReference>
<dbReference type="InterPro" id="IPR020845">
    <property type="entry name" value="AMP-binding_CS"/>
</dbReference>
<feature type="domain" description="AMP-binding enzyme C-terminal" evidence="3">
    <location>
        <begin position="519"/>
        <end position="598"/>
    </location>
</feature>
<dbReference type="Pfam" id="PF16177">
    <property type="entry name" value="ACAS_N"/>
    <property type="match status" value="1"/>
</dbReference>
<dbReference type="Gene3D" id="3.30.300.30">
    <property type="match status" value="1"/>
</dbReference>
<reference evidence="5 6" key="1">
    <citation type="submission" date="2019-02" db="EMBL/GenBank/DDBJ databases">
        <title>Deep-cultivation of Planctomycetes and their phenomic and genomic characterization uncovers novel biology.</title>
        <authorList>
            <person name="Wiegand S."/>
            <person name="Jogler M."/>
            <person name="Boedeker C."/>
            <person name="Pinto D."/>
            <person name="Vollmers J."/>
            <person name="Rivas-Marin E."/>
            <person name="Kohn T."/>
            <person name="Peeters S.H."/>
            <person name="Heuer A."/>
            <person name="Rast P."/>
            <person name="Oberbeckmann S."/>
            <person name="Bunk B."/>
            <person name="Jeske O."/>
            <person name="Meyerdierks A."/>
            <person name="Storesund J.E."/>
            <person name="Kallscheuer N."/>
            <person name="Luecker S."/>
            <person name="Lage O.M."/>
            <person name="Pohl T."/>
            <person name="Merkel B.J."/>
            <person name="Hornburger P."/>
            <person name="Mueller R.-W."/>
            <person name="Bruemmer F."/>
            <person name="Labrenz M."/>
            <person name="Spormann A.M."/>
            <person name="Op Den Camp H."/>
            <person name="Overmann J."/>
            <person name="Amann R."/>
            <person name="Jetten M.S.M."/>
            <person name="Mascher T."/>
            <person name="Medema M.H."/>
            <person name="Devos D.P."/>
            <person name="Kaster A.-K."/>
            <person name="Ovreas L."/>
            <person name="Rohde M."/>
            <person name="Galperin M.Y."/>
            <person name="Jogler C."/>
        </authorList>
    </citation>
    <scope>NUCLEOTIDE SEQUENCE [LARGE SCALE GENOMIC DNA]</scope>
    <source>
        <strain evidence="5 6">Pla52o</strain>
    </source>
</reference>
<protein>
    <submittedName>
        <fullName evidence="5">Acetyl-coenzyme A synthetase</fullName>
        <ecNumber evidence="5">6.2.1.1</ecNumber>
    </submittedName>
</protein>
<dbReference type="EMBL" id="SJPT01000010">
    <property type="protein sequence ID" value="TWU17765.1"/>
    <property type="molecule type" value="Genomic_DNA"/>
</dbReference>
<dbReference type="Pfam" id="PF13193">
    <property type="entry name" value="AMP-binding_C"/>
    <property type="match status" value="1"/>
</dbReference>
<name>A0A5C6C0R0_9BACT</name>
<evidence type="ECO:0000313" key="6">
    <source>
        <dbReference type="Proteomes" id="UP000316304"/>
    </source>
</evidence>
<dbReference type="EC" id="6.2.1.1" evidence="5"/>
<dbReference type="InterPro" id="IPR042099">
    <property type="entry name" value="ANL_N_sf"/>
</dbReference>
<accession>A0A5C6C0R0</accession>
<dbReference type="InterPro" id="IPR000873">
    <property type="entry name" value="AMP-dep_synth/lig_dom"/>
</dbReference>
<dbReference type="OrthoDB" id="9757771at2"/>
<proteinExistence type="inferred from homology"/>
<keyword evidence="6" id="KW-1185">Reference proteome</keyword>
<evidence type="ECO:0000256" key="1">
    <source>
        <dbReference type="ARBA" id="ARBA00006432"/>
    </source>
</evidence>
<evidence type="ECO:0000259" key="2">
    <source>
        <dbReference type="Pfam" id="PF00501"/>
    </source>
</evidence>
<dbReference type="Pfam" id="PF00501">
    <property type="entry name" value="AMP-binding"/>
    <property type="match status" value="1"/>
</dbReference>
<evidence type="ECO:0000259" key="4">
    <source>
        <dbReference type="Pfam" id="PF16177"/>
    </source>
</evidence>
<comment type="similarity">
    <text evidence="1">Belongs to the ATP-dependent AMP-binding enzyme family.</text>
</comment>
<sequence>MKTVKANSAGVWTPTPESLVDTNVGWLMRHAAVDSYGDLHAWSVHERERYWAAVIDRLGIQFHQPYDRVLDLSGGVESPSWFPGAKMNIVESCFSAPADSPAIVYRAEGGELSVITVGELKTMSARVASGLVRCGFTPGDAVAIMMPMTPECVAIYLGILWAGCVAVSIADSFRPKEVSTRLELSNAVGIFTQDVIRRGGKSHPLYASVKEAEAPLAIVIGDDEGVEMREIDCRWSDFLGDADAAPVVVQDPSAPLNILFSSGTTGEPKVIPWTQTTPLKCAADSHFHHDVRPGDVVVWPTNIGWMMGPWLIFSSLLNRATMGLYCGAPTGAEFCRFVQDSRTTMLGVVPSLVKTWRATGATEGLDWSSIRLFSSTGECSDVGDMRWLMEQAEGRPIIEYCGGTEIGGGYITNVLARPCVAAEFNTPTLGLDMVILNEAGEPADSGEVFLVPPSIGCSTTLMNKDHHEAYYADTPKGPNGERLRRHGDQMERLPGGGWRALGRADDTMNLGGIKVSSAEIERVLQTAQGVSETAAIAVAPGGGPSRLVVYVVAAQGHPQDKASMMEHMQCAIRRELNPLFKIHDLVFIDALPRTTSNKVMRRVLRDQFLQQSQLGS</sequence>
<dbReference type="SUPFAM" id="SSF56801">
    <property type="entry name" value="Acetyl-CoA synthetase-like"/>
    <property type="match status" value="1"/>
</dbReference>
<evidence type="ECO:0000313" key="5">
    <source>
        <dbReference type="EMBL" id="TWU17765.1"/>
    </source>
</evidence>
<gene>
    <name evidence="5" type="primary">acs</name>
    <name evidence="5" type="ORF">Pla52o_49800</name>
</gene>
<feature type="domain" description="Acetyl-coenzyme A synthetase N-terminal" evidence="4">
    <location>
        <begin position="36"/>
        <end position="93"/>
    </location>
</feature>
<dbReference type="Proteomes" id="UP000316304">
    <property type="component" value="Unassembled WGS sequence"/>
</dbReference>
<dbReference type="PANTHER" id="PTHR44378:SF2">
    <property type="entry name" value="ACYL-ACTIVATING ENZYME 17, PEROXISOMAL-RELATED"/>
    <property type="match status" value="1"/>
</dbReference>
<dbReference type="AlphaFoldDB" id="A0A5C6C0R0"/>
<organism evidence="5 6">
    <name type="scientific">Novipirellula galeiformis</name>
    <dbReference type="NCBI Taxonomy" id="2528004"/>
    <lineage>
        <taxon>Bacteria</taxon>
        <taxon>Pseudomonadati</taxon>
        <taxon>Planctomycetota</taxon>
        <taxon>Planctomycetia</taxon>
        <taxon>Pirellulales</taxon>
        <taxon>Pirellulaceae</taxon>
        <taxon>Novipirellula</taxon>
    </lineage>
</organism>
<dbReference type="InterPro" id="IPR025110">
    <property type="entry name" value="AMP-bd_C"/>
</dbReference>
<keyword evidence="5" id="KW-0436">Ligase</keyword>